<evidence type="ECO:0000313" key="1">
    <source>
        <dbReference type="EMBL" id="TKR86204.1"/>
    </source>
</evidence>
<organism evidence="1">
    <name type="scientific">Populus alba</name>
    <name type="common">White poplar</name>
    <dbReference type="NCBI Taxonomy" id="43335"/>
    <lineage>
        <taxon>Eukaryota</taxon>
        <taxon>Viridiplantae</taxon>
        <taxon>Streptophyta</taxon>
        <taxon>Embryophyta</taxon>
        <taxon>Tracheophyta</taxon>
        <taxon>Spermatophyta</taxon>
        <taxon>Magnoliopsida</taxon>
        <taxon>eudicotyledons</taxon>
        <taxon>Gunneridae</taxon>
        <taxon>Pentapetalae</taxon>
        <taxon>rosids</taxon>
        <taxon>fabids</taxon>
        <taxon>Malpighiales</taxon>
        <taxon>Salicaceae</taxon>
        <taxon>Saliceae</taxon>
        <taxon>Populus</taxon>
    </lineage>
</organism>
<name>A0A4U5NSV4_POPAL</name>
<accession>A0A4U5NSV4</accession>
<gene>
    <name evidence="1" type="ORF">D5086_0000241070</name>
</gene>
<dbReference type="AlphaFoldDB" id="A0A4U5NSV4"/>
<proteinExistence type="predicted"/>
<sequence>MEVVEKTRDSTKFATTKCSGQNLNFHVLAFVTLGVSSGVSSVPCINGGDPFPIETNKQCAYWVLKFVLSSGVEFSFAVDIIPSYDVEFSFAVDIIPSYDAFRHQGLFGNAINLLVLLFVQDVIIGFPVEVEWRDDLLAEYNII</sequence>
<dbReference type="EMBL" id="RCHU01000922">
    <property type="protein sequence ID" value="TKR86204.1"/>
    <property type="molecule type" value="Genomic_DNA"/>
</dbReference>
<reference evidence="1" key="1">
    <citation type="submission" date="2018-10" db="EMBL/GenBank/DDBJ databases">
        <title>Population genomic analysis revealed the cold adaptation of white poplar.</title>
        <authorList>
            <person name="Liu Y.-J."/>
        </authorList>
    </citation>
    <scope>NUCLEOTIDE SEQUENCE [LARGE SCALE GENOMIC DNA]</scope>
    <source>
        <strain evidence="1">PAL-ZL1</strain>
    </source>
</reference>
<comment type="caution">
    <text evidence="1">The sequence shown here is derived from an EMBL/GenBank/DDBJ whole genome shotgun (WGS) entry which is preliminary data.</text>
</comment>
<protein>
    <submittedName>
        <fullName evidence="1">Uncharacterized protein</fullName>
    </submittedName>
</protein>